<accession>A0A9Q0RSI0</accession>
<dbReference type="GO" id="GO:0045944">
    <property type="term" value="P:positive regulation of transcription by RNA polymerase II"/>
    <property type="evidence" value="ECO:0007669"/>
    <property type="project" value="TreeGrafter"/>
</dbReference>
<comment type="caution">
    <text evidence="5">The sequence shown here is derived from an EMBL/GenBank/DDBJ whole genome shotgun (WGS) entry which is preliminary data.</text>
</comment>
<proteinExistence type="inferred from homology"/>
<keyword evidence="3" id="KW-0539">Nucleus</keyword>
<feature type="compositionally biased region" description="Low complexity" evidence="4">
    <location>
        <begin position="155"/>
        <end position="173"/>
    </location>
</feature>
<evidence type="ECO:0000313" key="5">
    <source>
        <dbReference type="EMBL" id="KAJ6224710.1"/>
    </source>
</evidence>
<evidence type="ECO:0000256" key="4">
    <source>
        <dbReference type="SAM" id="MobiDB-lite"/>
    </source>
</evidence>
<gene>
    <name evidence="5" type="ORF">RDWZM_003255</name>
</gene>
<reference evidence="5" key="1">
    <citation type="submission" date="2022-12" db="EMBL/GenBank/DDBJ databases">
        <title>Genome assemblies of Blomia tropicalis.</title>
        <authorList>
            <person name="Cui Y."/>
        </authorList>
    </citation>
    <scope>NUCLEOTIDE SEQUENCE</scope>
    <source>
        <tissue evidence="5">Adult mites</tissue>
    </source>
</reference>
<feature type="region of interest" description="Disordered" evidence="4">
    <location>
        <begin position="155"/>
        <end position="242"/>
    </location>
</feature>
<feature type="region of interest" description="Disordered" evidence="4">
    <location>
        <begin position="271"/>
        <end position="297"/>
    </location>
</feature>
<dbReference type="OMA" id="FVKFSYD"/>
<feature type="compositionally biased region" description="Polar residues" evidence="4">
    <location>
        <begin position="279"/>
        <end position="297"/>
    </location>
</feature>
<evidence type="ECO:0000313" key="6">
    <source>
        <dbReference type="Proteomes" id="UP001142055"/>
    </source>
</evidence>
<feature type="compositionally biased region" description="Polar residues" evidence="4">
    <location>
        <begin position="174"/>
        <end position="188"/>
    </location>
</feature>
<evidence type="ECO:0000256" key="2">
    <source>
        <dbReference type="ARBA" id="ARBA00005625"/>
    </source>
</evidence>
<dbReference type="OrthoDB" id="10039914at2759"/>
<evidence type="ECO:0008006" key="7">
    <source>
        <dbReference type="Google" id="ProtNLM"/>
    </source>
</evidence>
<dbReference type="PANTHER" id="PTHR13293:SF6">
    <property type="entry name" value="AKIRIN-RELATED"/>
    <property type="match status" value="1"/>
</dbReference>
<protein>
    <recommendedName>
        <fullName evidence="7">Akirin</fullName>
    </recommendedName>
</protein>
<feature type="compositionally biased region" description="Low complexity" evidence="4">
    <location>
        <begin position="17"/>
        <end position="42"/>
    </location>
</feature>
<comment type="subcellular location">
    <subcellularLocation>
        <location evidence="1">Nucleus</location>
    </subcellularLocation>
</comment>
<dbReference type="GO" id="GO:0045089">
    <property type="term" value="P:positive regulation of innate immune response"/>
    <property type="evidence" value="ECO:0007669"/>
    <property type="project" value="TreeGrafter"/>
</dbReference>
<evidence type="ECO:0000256" key="3">
    <source>
        <dbReference type="ARBA" id="ARBA00023242"/>
    </source>
</evidence>
<feature type="compositionally biased region" description="Low complexity" evidence="4">
    <location>
        <begin position="226"/>
        <end position="242"/>
    </location>
</feature>
<keyword evidence="6" id="KW-1185">Reference proteome</keyword>
<feature type="compositionally biased region" description="Low complexity" evidence="4">
    <location>
        <begin position="197"/>
        <end position="213"/>
    </location>
</feature>
<dbReference type="AlphaFoldDB" id="A0A9Q0RSI0"/>
<dbReference type="InterPro" id="IPR024132">
    <property type="entry name" value="Akirin"/>
</dbReference>
<organism evidence="5 6">
    <name type="scientific">Blomia tropicalis</name>
    <name type="common">Mite</name>
    <dbReference type="NCBI Taxonomy" id="40697"/>
    <lineage>
        <taxon>Eukaryota</taxon>
        <taxon>Metazoa</taxon>
        <taxon>Ecdysozoa</taxon>
        <taxon>Arthropoda</taxon>
        <taxon>Chelicerata</taxon>
        <taxon>Arachnida</taxon>
        <taxon>Acari</taxon>
        <taxon>Acariformes</taxon>
        <taxon>Sarcoptiformes</taxon>
        <taxon>Astigmata</taxon>
        <taxon>Glycyphagoidea</taxon>
        <taxon>Echimyopodidae</taxon>
        <taxon>Blomia</taxon>
    </lineage>
</organism>
<comment type="similarity">
    <text evidence="2">Belongs to the akirin family.</text>
</comment>
<sequence>MACVTLKRPLEWIDPSMSAESSASAAPGSSSPTSMIISNSPPHSMRSPKRLCLYPMGSNSPNNHYNSFSSNTSSYYHSPSSLQHTPQHNLATNRNSSYFKPISCADIASEIHEEMLRLRFIRTNRNSATLTASPSSSVVGDIAVATNVASVNRTATADATTSTSSADIDVATSNRNQSNKNVSGTASGNDEIVGNKSPSPSESSMSSSPSSSPRRNDLDGNENVGSSSTSNDNSSNSASSTSPYNLYTDLIGQQTGSKLLKSSSNTNKIVASETHHETPSASSNNKRARIGSTSLNGQQSSKPLFTFNQVVMIVQRLLREKEDTIRREYEQALTARLAEQYDQFVKFSYDQIQRRFDSQSLPSYLS</sequence>
<dbReference type="PANTHER" id="PTHR13293">
    <property type="entry name" value="AKIRIN-RELATED"/>
    <property type="match status" value="1"/>
</dbReference>
<dbReference type="GO" id="GO:0005634">
    <property type="term" value="C:nucleus"/>
    <property type="evidence" value="ECO:0007669"/>
    <property type="project" value="UniProtKB-SubCell"/>
</dbReference>
<dbReference type="GO" id="GO:0000785">
    <property type="term" value="C:chromatin"/>
    <property type="evidence" value="ECO:0007669"/>
    <property type="project" value="TreeGrafter"/>
</dbReference>
<dbReference type="EMBL" id="JAPWDV010000001">
    <property type="protein sequence ID" value="KAJ6224710.1"/>
    <property type="molecule type" value="Genomic_DNA"/>
</dbReference>
<dbReference type="GO" id="GO:0003712">
    <property type="term" value="F:transcription coregulator activity"/>
    <property type="evidence" value="ECO:0007669"/>
    <property type="project" value="TreeGrafter"/>
</dbReference>
<evidence type="ECO:0000256" key="1">
    <source>
        <dbReference type="ARBA" id="ARBA00004123"/>
    </source>
</evidence>
<name>A0A9Q0RSI0_BLOTA</name>
<feature type="region of interest" description="Disordered" evidence="4">
    <location>
        <begin position="17"/>
        <end position="46"/>
    </location>
</feature>
<dbReference type="Proteomes" id="UP001142055">
    <property type="component" value="Chromosome 1"/>
</dbReference>